<dbReference type="Proteomes" id="UP001218188">
    <property type="component" value="Unassembled WGS sequence"/>
</dbReference>
<dbReference type="GO" id="GO:0003899">
    <property type="term" value="F:DNA-directed RNA polymerase activity"/>
    <property type="evidence" value="ECO:0007669"/>
    <property type="project" value="InterPro"/>
</dbReference>
<comment type="caution">
    <text evidence="2">The sequence shown here is derived from an EMBL/GenBank/DDBJ whole genome shotgun (WGS) entry which is preliminary data.</text>
</comment>
<dbReference type="EMBL" id="JARJCM010000200">
    <property type="protein sequence ID" value="KAJ7022920.1"/>
    <property type="molecule type" value="Genomic_DNA"/>
</dbReference>
<dbReference type="Pfam" id="PF04992">
    <property type="entry name" value="RNA_pol_Rpb1_6"/>
    <property type="match status" value="1"/>
</dbReference>
<feature type="non-terminal residue" evidence="2">
    <location>
        <position position="119"/>
    </location>
</feature>
<dbReference type="InterPro" id="IPR007075">
    <property type="entry name" value="RNA_pol_Rpb1_6"/>
</dbReference>
<gene>
    <name evidence="2" type="ORF">C8F04DRAFT_900827</name>
</gene>
<evidence type="ECO:0000313" key="2">
    <source>
        <dbReference type="EMBL" id="KAJ7022920.1"/>
    </source>
</evidence>
<protein>
    <submittedName>
        <fullName evidence="2">RNA polymerase Rpb1, domain 6-domain-containing protein</fullName>
    </submittedName>
</protein>
<proteinExistence type="predicted"/>
<accession>A0AAD6S8N3</accession>
<evidence type="ECO:0000259" key="1">
    <source>
        <dbReference type="Pfam" id="PF04992"/>
    </source>
</evidence>
<dbReference type="GO" id="GO:0003677">
    <property type="term" value="F:DNA binding"/>
    <property type="evidence" value="ECO:0007669"/>
    <property type="project" value="InterPro"/>
</dbReference>
<organism evidence="2 3">
    <name type="scientific">Mycena alexandri</name>
    <dbReference type="NCBI Taxonomy" id="1745969"/>
    <lineage>
        <taxon>Eukaryota</taxon>
        <taxon>Fungi</taxon>
        <taxon>Dikarya</taxon>
        <taxon>Basidiomycota</taxon>
        <taxon>Agaricomycotina</taxon>
        <taxon>Agaricomycetes</taxon>
        <taxon>Agaricomycetidae</taxon>
        <taxon>Agaricales</taxon>
        <taxon>Marasmiineae</taxon>
        <taxon>Mycenaceae</taxon>
        <taxon>Mycena</taxon>
    </lineage>
</organism>
<feature type="non-terminal residue" evidence="2">
    <location>
        <position position="1"/>
    </location>
</feature>
<reference evidence="2" key="1">
    <citation type="submission" date="2023-03" db="EMBL/GenBank/DDBJ databases">
        <title>Massive genome expansion in bonnet fungi (Mycena s.s.) driven by repeated elements and novel gene families across ecological guilds.</title>
        <authorList>
            <consortium name="Lawrence Berkeley National Laboratory"/>
            <person name="Harder C.B."/>
            <person name="Miyauchi S."/>
            <person name="Viragh M."/>
            <person name="Kuo A."/>
            <person name="Thoen E."/>
            <person name="Andreopoulos B."/>
            <person name="Lu D."/>
            <person name="Skrede I."/>
            <person name="Drula E."/>
            <person name="Henrissat B."/>
            <person name="Morin E."/>
            <person name="Kohler A."/>
            <person name="Barry K."/>
            <person name="LaButti K."/>
            <person name="Morin E."/>
            <person name="Salamov A."/>
            <person name="Lipzen A."/>
            <person name="Mereny Z."/>
            <person name="Hegedus B."/>
            <person name="Baldrian P."/>
            <person name="Stursova M."/>
            <person name="Weitz H."/>
            <person name="Taylor A."/>
            <person name="Grigoriev I.V."/>
            <person name="Nagy L.G."/>
            <person name="Martin F."/>
            <person name="Kauserud H."/>
        </authorList>
    </citation>
    <scope>NUCLEOTIDE SEQUENCE</scope>
    <source>
        <strain evidence="2">CBHHK200</strain>
    </source>
</reference>
<feature type="domain" description="RNA polymerase Rpb1" evidence="1">
    <location>
        <begin position="34"/>
        <end position="103"/>
    </location>
</feature>
<evidence type="ECO:0000313" key="3">
    <source>
        <dbReference type="Proteomes" id="UP001218188"/>
    </source>
</evidence>
<sequence>RNQERGLICPRADGTTNFYLPVNLFHIDLELAFIDQVTASGERLIVIRGDDTLSKAALQNAVLGFQMHLRATFTTQHVLEKHHLMCEAFDWVLGEVESKFNQALVNPSDMCGTLAAQSI</sequence>
<dbReference type="GO" id="GO:0006351">
    <property type="term" value="P:DNA-templated transcription"/>
    <property type="evidence" value="ECO:0007669"/>
    <property type="project" value="InterPro"/>
</dbReference>
<name>A0AAD6S8N3_9AGAR</name>
<keyword evidence="3" id="KW-1185">Reference proteome</keyword>
<dbReference type="AlphaFoldDB" id="A0AAD6S8N3"/>
<dbReference type="SUPFAM" id="SSF64484">
    <property type="entry name" value="beta and beta-prime subunits of DNA dependent RNA-polymerase"/>
    <property type="match status" value="1"/>
</dbReference>